<proteinExistence type="predicted"/>
<dbReference type="RefSeq" id="WP_035026207.1">
    <property type="nucleotide sequence ID" value="NZ_KK073885.1"/>
</dbReference>
<dbReference type="Gene3D" id="3.30.1330.40">
    <property type="entry name" value="RutC-like"/>
    <property type="match status" value="1"/>
</dbReference>
<evidence type="ECO:0000313" key="4">
    <source>
        <dbReference type="Proteomes" id="UP000294958"/>
    </source>
</evidence>
<dbReference type="EMBL" id="JENY01000011">
    <property type="protein sequence ID" value="EXL08863.1"/>
    <property type="molecule type" value="Genomic_DNA"/>
</dbReference>
<dbReference type="eggNOG" id="COG0251">
    <property type="taxonomic scope" value="Bacteria"/>
</dbReference>
<evidence type="ECO:0000313" key="1">
    <source>
        <dbReference type="EMBL" id="EXL08863.1"/>
    </source>
</evidence>
<dbReference type="STRING" id="69279.BG36_03390"/>
<protein>
    <submittedName>
        <fullName evidence="2">Enamine deaminase RidA (YjgF/YER057c/UK114 family)</fullName>
    </submittedName>
    <submittedName>
        <fullName evidence="1">Endoribonuclease</fullName>
    </submittedName>
</protein>
<dbReference type="InterPro" id="IPR006175">
    <property type="entry name" value="YjgF/YER057c/UK114"/>
</dbReference>
<dbReference type="AlphaFoldDB" id="A0A011USP7"/>
<dbReference type="PANTHER" id="PTHR47328">
    <property type="match status" value="1"/>
</dbReference>
<reference evidence="2 4" key="2">
    <citation type="submission" date="2019-03" db="EMBL/GenBank/DDBJ databases">
        <title>Genomic Encyclopedia of Type Strains, Phase IV (KMG-IV): sequencing the most valuable type-strain genomes for metagenomic binning, comparative biology and taxonomic classification.</title>
        <authorList>
            <person name="Goeker M."/>
        </authorList>
    </citation>
    <scope>NUCLEOTIDE SEQUENCE [LARGE SCALE GENOMIC DNA]</scope>
    <source>
        <strain evidence="2 4">DSM 11603</strain>
    </source>
</reference>
<dbReference type="InterPro" id="IPR035709">
    <property type="entry name" value="YoaB-like"/>
</dbReference>
<accession>A0A011USP7</accession>
<dbReference type="CDD" id="cd06150">
    <property type="entry name" value="YjgF_YER057c_UK114_like_2"/>
    <property type="match status" value="1"/>
</dbReference>
<sequence length="113" mass="12267">MSIRRLEVGPRMSDIVVHGNTVYLAGQVGEGDTVEAQTRDILATVDQLLAQVGSDKTKILQTIIWLADMSTFAEMNAVWDAWVAQGHTPARATGEAKLANPKYKVEMIVTAAI</sequence>
<dbReference type="Proteomes" id="UP000294958">
    <property type="component" value="Unassembled WGS sequence"/>
</dbReference>
<dbReference type="HOGENOM" id="CLU_100715_6_1_5"/>
<gene>
    <name evidence="1" type="ORF">BG36_03390</name>
    <name evidence="2" type="ORF">DES43_1095</name>
</gene>
<dbReference type="Proteomes" id="UP000019849">
    <property type="component" value="Unassembled WGS sequence"/>
</dbReference>
<evidence type="ECO:0000313" key="3">
    <source>
        <dbReference type="Proteomes" id="UP000019849"/>
    </source>
</evidence>
<name>A0A011USP7_9HYPH</name>
<dbReference type="PATRIC" id="fig|69279.3.peg.2081"/>
<dbReference type="OrthoDB" id="9803101at2"/>
<keyword evidence="4" id="KW-1185">Reference proteome</keyword>
<organism evidence="1 3">
    <name type="scientific">Aquamicrobium defluvii</name>
    <dbReference type="NCBI Taxonomy" id="69279"/>
    <lineage>
        <taxon>Bacteria</taxon>
        <taxon>Pseudomonadati</taxon>
        <taxon>Pseudomonadota</taxon>
        <taxon>Alphaproteobacteria</taxon>
        <taxon>Hyphomicrobiales</taxon>
        <taxon>Phyllobacteriaceae</taxon>
        <taxon>Aquamicrobium</taxon>
    </lineage>
</organism>
<dbReference type="PANTHER" id="PTHR47328:SF1">
    <property type="entry name" value="RUTC FAMILY PROTEIN YOAB"/>
    <property type="match status" value="1"/>
</dbReference>
<dbReference type="InterPro" id="IPR035959">
    <property type="entry name" value="RutC-like_sf"/>
</dbReference>
<comment type="caution">
    <text evidence="1">The sequence shown here is derived from an EMBL/GenBank/DDBJ whole genome shotgun (WGS) entry which is preliminary data.</text>
</comment>
<evidence type="ECO:0000313" key="2">
    <source>
        <dbReference type="EMBL" id="TDR35370.1"/>
    </source>
</evidence>
<dbReference type="EMBL" id="SNZF01000009">
    <property type="protein sequence ID" value="TDR35370.1"/>
    <property type="molecule type" value="Genomic_DNA"/>
</dbReference>
<dbReference type="Pfam" id="PF01042">
    <property type="entry name" value="Ribonuc_L-PSP"/>
    <property type="match status" value="1"/>
</dbReference>
<dbReference type="SUPFAM" id="SSF55298">
    <property type="entry name" value="YjgF-like"/>
    <property type="match status" value="1"/>
</dbReference>
<reference evidence="1 3" key="1">
    <citation type="submission" date="2014-02" db="EMBL/GenBank/DDBJ databases">
        <title>Aquamicrobium defluvii Genome sequencing.</title>
        <authorList>
            <person name="Wang X."/>
        </authorList>
    </citation>
    <scope>NUCLEOTIDE SEQUENCE [LARGE SCALE GENOMIC DNA]</scope>
    <source>
        <strain evidence="1 3">W13Z1</strain>
    </source>
</reference>